<dbReference type="InterPro" id="IPR053230">
    <property type="entry name" value="Trans_reg_galc"/>
</dbReference>
<evidence type="ECO:0000256" key="1">
    <source>
        <dbReference type="ARBA" id="ARBA00022723"/>
    </source>
</evidence>
<dbReference type="PROSITE" id="PS50048">
    <property type="entry name" value="ZN2_CY6_FUNGAL_2"/>
    <property type="match status" value="1"/>
</dbReference>
<dbReference type="GO" id="GO:0006351">
    <property type="term" value="P:DNA-templated transcription"/>
    <property type="evidence" value="ECO:0007669"/>
    <property type="project" value="InterPro"/>
</dbReference>
<dbReference type="Pfam" id="PF04082">
    <property type="entry name" value="Fungal_trans"/>
    <property type="match status" value="1"/>
</dbReference>
<gene>
    <name evidence="9" type="ORF">ATEG_06728</name>
</gene>
<dbReference type="HOGENOM" id="CLU_011910_0_0_1"/>
<protein>
    <recommendedName>
        <fullName evidence="8">Zn(2)-C6 fungal-type domain-containing protein</fullName>
    </recommendedName>
</protein>
<dbReference type="SMART" id="SM00906">
    <property type="entry name" value="Fungal_trans"/>
    <property type="match status" value="1"/>
</dbReference>
<keyword evidence="7" id="KW-1133">Transmembrane helix</keyword>
<feature type="compositionally biased region" description="Pro residues" evidence="6">
    <location>
        <begin position="1"/>
        <end position="11"/>
    </location>
</feature>
<evidence type="ECO:0000313" key="9">
    <source>
        <dbReference type="EMBL" id="EAU33272.1"/>
    </source>
</evidence>
<dbReference type="AlphaFoldDB" id="Q0CHV6"/>
<feature type="compositionally biased region" description="Low complexity" evidence="6">
    <location>
        <begin position="529"/>
        <end position="548"/>
    </location>
</feature>
<keyword evidence="3" id="KW-0238">DNA-binding</keyword>
<evidence type="ECO:0000256" key="7">
    <source>
        <dbReference type="SAM" id="Phobius"/>
    </source>
</evidence>
<evidence type="ECO:0000256" key="4">
    <source>
        <dbReference type="ARBA" id="ARBA00023163"/>
    </source>
</evidence>
<dbReference type="eggNOG" id="ENOG502RZ6G">
    <property type="taxonomic scope" value="Eukaryota"/>
</dbReference>
<dbReference type="RefSeq" id="XP_001215906.1">
    <property type="nucleotide sequence ID" value="XM_001215906.1"/>
</dbReference>
<organism evidence="9 10">
    <name type="scientific">Aspergillus terreus (strain NIH 2624 / FGSC A1156)</name>
    <dbReference type="NCBI Taxonomy" id="341663"/>
    <lineage>
        <taxon>Eukaryota</taxon>
        <taxon>Fungi</taxon>
        <taxon>Dikarya</taxon>
        <taxon>Ascomycota</taxon>
        <taxon>Pezizomycotina</taxon>
        <taxon>Eurotiomycetes</taxon>
        <taxon>Eurotiomycetidae</taxon>
        <taxon>Eurotiales</taxon>
        <taxon>Aspergillaceae</taxon>
        <taxon>Aspergillus</taxon>
        <taxon>Aspergillus subgen. Circumdati</taxon>
    </lineage>
</organism>
<dbReference type="OMA" id="SGIRCSY"/>
<feature type="region of interest" description="Disordered" evidence="6">
    <location>
        <begin position="525"/>
        <end position="553"/>
    </location>
</feature>
<dbReference type="SUPFAM" id="SSF57701">
    <property type="entry name" value="Zn2/Cys6 DNA-binding domain"/>
    <property type="match status" value="1"/>
</dbReference>
<keyword evidence="1" id="KW-0479">Metal-binding</keyword>
<feature type="region of interest" description="Disordered" evidence="6">
    <location>
        <begin position="1"/>
        <end position="35"/>
    </location>
</feature>
<feature type="region of interest" description="Disordered" evidence="6">
    <location>
        <begin position="174"/>
        <end position="203"/>
    </location>
</feature>
<dbReference type="PROSITE" id="PS00463">
    <property type="entry name" value="ZN2_CY6_FUNGAL_1"/>
    <property type="match status" value="1"/>
</dbReference>
<evidence type="ECO:0000256" key="6">
    <source>
        <dbReference type="SAM" id="MobiDB-lite"/>
    </source>
</evidence>
<proteinExistence type="predicted"/>
<dbReference type="CDD" id="cd00067">
    <property type="entry name" value="GAL4"/>
    <property type="match status" value="1"/>
</dbReference>
<dbReference type="CDD" id="cd12148">
    <property type="entry name" value="fungal_TF_MHR"/>
    <property type="match status" value="1"/>
</dbReference>
<dbReference type="InterPro" id="IPR036864">
    <property type="entry name" value="Zn2-C6_fun-type_DNA-bd_sf"/>
</dbReference>
<evidence type="ECO:0000259" key="8">
    <source>
        <dbReference type="PROSITE" id="PS50048"/>
    </source>
</evidence>
<accession>Q0CHV6</accession>
<dbReference type="InterPro" id="IPR001138">
    <property type="entry name" value="Zn2Cys6_DnaBD"/>
</dbReference>
<keyword evidence="7" id="KW-0472">Membrane</keyword>
<dbReference type="EMBL" id="CH476602">
    <property type="protein sequence ID" value="EAU33272.1"/>
    <property type="molecule type" value="Genomic_DNA"/>
</dbReference>
<keyword evidence="5" id="KW-0539">Nucleus</keyword>
<feature type="compositionally biased region" description="Basic and acidic residues" evidence="6">
    <location>
        <begin position="174"/>
        <end position="184"/>
    </location>
</feature>
<dbReference type="PANTHER" id="PTHR47654:SF1">
    <property type="entry name" value="ZN(II)2CYS6 TRANSCRIPTION FACTOR (EUROFUNG)"/>
    <property type="match status" value="1"/>
</dbReference>
<dbReference type="GO" id="GO:0009893">
    <property type="term" value="P:positive regulation of metabolic process"/>
    <property type="evidence" value="ECO:0007669"/>
    <property type="project" value="UniProtKB-ARBA"/>
</dbReference>
<dbReference type="Pfam" id="PF00172">
    <property type="entry name" value="Zn_clus"/>
    <property type="match status" value="1"/>
</dbReference>
<sequence length="787" mass="87825">MSDPNHPPPYPYSSYPGQSDPREHDASLGDWAGSQYSQPFFGPQLNYETIAGFPESPSGTSGVNINERSMNSKVPIPRSAQPNNWTSSGRVSRACENCREQKAKCSGHRPTCQRCQEAGIACSYGDRKREKVAKQLSDLTNQVQVYQSLLREILPKLDPQSALYVEQVMNEQKLENNQDSDRKPSISSSTPRAGTLEPTFVSSSSVDPSLVALDYTDEDFNRDERIQAVGFVGEHSEIAWLYRLKRMLRQTNSAIPRGTPERPSVSSVNFFLDDSDIPVIDSVDPCQRPPQAVADKLVDNYFQFVHPSFPIIGKVIFLRQYKSFSSTPFVRPGRRWLAILNLVFAIASRYSRHMEAPTEDPAEDDSVYFSRAWKLSMSDVALLDHPNLQQVQVEALTSFYLASVAQVNRYVACLYLSKPGLIVITHSSWRICSICIRSAVAMGLNLRNESSTIVHTSKETRYRVWWSIYLLDISLSVITGRPPNVDDTFCTTPLPVPFKEEEFLDENVVQLISDNEARNILMDNLTARGPGTPTTETSTPTETSSGTTHGKHGEQVASSAVKSLIPNISLYFLHCVDLGLIMRESIDKLYAPGAAQKLWHEMEAEIAMLNGKADAWLTRLPAAFHFTQGPRSFERQRVNLAFLFYSAKILITQPCLSRLARQGSGADTPGSFCDIMAAMCVDLAAQVLDLLPASPDSSWMYHVSPWWFVLHYLMQAAAVLLTELLFLAKNGSVKQRKLLEKLSKIGHWLAGLSTSDAAFQRALEVCRALLAQNTMELDPETPGTFKN</sequence>
<dbReference type="VEuPathDB" id="FungiDB:ATEG_06728"/>
<keyword evidence="4" id="KW-0804">Transcription</keyword>
<evidence type="ECO:0000256" key="3">
    <source>
        <dbReference type="ARBA" id="ARBA00023125"/>
    </source>
</evidence>
<dbReference type="GeneID" id="4322306"/>
<dbReference type="GO" id="GO:0003677">
    <property type="term" value="F:DNA binding"/>
    <property type="evidence" value="ECO:0007669"/>
    <property type="project" value="UniProtKB-KW"/>
</dbReference>
<evidence type="ECO:0000256" key="5">
    <source>
        <dbReference type="ARBA" id="ARBA00023242"/>
    </source>
</evidence>
<feature type="transmembrane region" description="Helical" evidence="7">
    <location>
        <begin position="706"/>
        <end position="728"/>
    </location>
</feature>
<dbReference type="Proteomes" id="UP000007963">
    <property type="component" value="Unassembled WGS sequence"/>
</dbReference>
<evidence type="ECO:0000256" key="2">
    <source>
        <dbReference type="ARBA" id="ARBA00023015"/>
    </source>
</evidence>
<dbReference type="Gene3D" id="4.10.240.10">
    <property type="entry name" value="Zn(2)-C6 fungal-type DNA-binding domain"/>
    <property type="match status" value="1"/>
</dbReference>
<keyword evidence="2" id="KW-0805">Transcription regulation</keyword>
<feature type="domain" description="Zn(2)-C6 fungal-type" evidence="8">
    <location>
        <begin position="94"/>
        <end position="124"/>
    </location>
</feature>
<reference evidence="10" key="1">
    <citation type="submission" date="2005-09" db="EMBL/GenBank/DDBJ databases">
        <title>Annotation of the Aspergillus terreus NIH2624 genome.</title>
        <authorList>
            <person name="Birren B.W."/>
            <person name="Lander E.S."/>
            <person name="Galagan J.E."/>
            <person name="Nusbaum C."/>
            <person name="Devon K."/>
            <person name="Henn M."/>
            <person name="Ma L.-J."/>
            <person name="Jaffe D.B."/>
            <person name="Butler J."/>
            <person name="Alvarez P."/>
            <person name="Gnerre S."/>
            <person name="Grabherr M."/>
            <person name="Kleber M."/>
            <person name="Mauceli E.W."/>
            <person name="Brockman W."/>
            <person name="Rounsley S."/>
            <person name="Young S.K."/>
            <person name="LaButti K."/>
            <person name="Pushparaj V."/>
            <person name="DeCaprio D."/>
            <person name="Crawford M."/>
            <person name="Koehrsen M."/>
            <person name="Engels R."/>
            <person name="Montgomery P."/>
            <person name="Pearson M."/>
            <person name="Howarth C."/>
            <person name="Larson L."/>
            <person name="Luoma S."/>
            <person name="White J."/>
            <person name="Alvarado L."/>
            <person name="Kodira C.D."/>
            <person name="Zeng Q."/>
            <person name="Oleary S."/>
            <person name="Yandava C."/>
            <person name="Denning D.W."/>
            <person name="Nierman W.C."/>
            <person name="Milne T."/>
            <person name="Madden K."/>
        </authorList>
    </citation>
    <scope>NUCLEOTIDE SEQUENCE [LARGE SCALE GENOMIC DNA]</scope>
    <source>
        <strain evidence="10">NIH 2624 / FGSC A1156</strain>
    </source>
</reference>
<dbReference type="InterPro" id="IPR007219">
    <property type="entry name" value="XnlR_reg_dom"/>
</dbReference>
<keyword evidence="7" id="KW-0812">Transmembrane</keyword>
<dbReference type="OrthoDB" id="5296287at2759"/>
<dbReference type="GO" id="GO:0000981">
    <property type="term" value="F:DNA-binding transcription factor activity, RNA polymerase II-specific"/>
    <property type="evidence" value="ECO:0007669"/>
    <property type="project" value="InterPro"/>
</dbReference>
<name>Q0CHV6_ASPTN</name>
<dbReference type="SMART" id="SM00066">
    <property type="entry name" value="GAL4"/>
    <property type="match status" value="1"/>
</dbReference>
<evidence type="ECO:0000313" key="10">
    <source>
        <dbReference type="Proteomes" id="UP000007963"/>
    </source>
</evidence>
<dbReference type="PANTHER" id="PTHR47654">
    <property type="entry name" value="ZN(II)2CYS6 TRANSCRIPTION FACTOR (EUROFUNG)-RELATED"/>
    <property type="match status" value="1"/>
</dbReference>
<dbReference type="GO" id="GO:0008270">
    <property type="term" value="F:zinc ion binding"/>
    <property type="evidence" value="ECO:0007669"/>
    <property type="project" value="InterPro"/>
</dbReference>